<dbReference type="GeneID" id="63917140"/>
<evidence type="ECO:0000256" key="1">
    <source>
        <dbReference type="SAM" id="MobiDB-lite"/>
    </source>
</evidence>
<gene>
    <name evidence="3" type="ORF">M437DRAFT_60514</name>
</gene>
<dbReference type="PANTHER" id="PTHR40628">
    <property type="entry name" value="CHROMO DOMAIN-CONTAINING PROTEIN"/>
    <property type="match status" value="1"/>
</dbReference>
<evidence type="ECO:0000259" key="2">
    <source>
        <dbReference type="Pfam" id="PF22936"/>
    </source>
</evidence>
<dbReference type="AlphaFoldDB" id="A0A074W607"/>
<organism evidence="3 4">
    <name type="scientific">Aureobasidium melanogenum (strain CBS 110374)</name>
    <name type="common">Aureobasidium pullulans var. melanogenum</name>
    <dbReference type="NCBI Taxonomy" id="1043003"/>
    <lineage>
        <taxon>Eukaryota</taxon>
        <taxon>Fungi</taxon>
        <taxon>Dikarya</taxon>
        <taxon>Ascomycota</taxon>
        <taxon>Pezizomycotina</taxon>
        <taxon>Dothideomycetes</taxon>
        <taxon>Dothideomycetidae</taxon>
        <taxon>Dothideales</taxon>
        <taxon>Saccotheciaceae</taxon>
        <taxon>Aureobasidium</taxon>
    </lineage>
</organism>
<dbReference type="PANTHER" id="PTHR40628:SF1">
    <property type="entry name" value="CHROMO DOMAIN-CONTAINING PROTEIN"/>
    <property type="match status" value="1"/>
</dbReference>
<dbReference type="InterPro" id="IPR054722">
    <property type="entry name" value="PolX-like_BBD"/>
</dbReference>
<evidence type="ECO:0000313" key="3">
    <source>
        <dbReference type="EMBL" id="KEQ57986.1"/>
    </source>
</evidence>
<feature type="domain" description="Retrovirus-related Pol polyprotein from transposon TNT 1-94-like beta-barrel" evidence="2">
    <location>
        <begin position="12"/>
        <end position="93"/>
    </location>
</feature>
<proteinExistence type="predicted"/>
<dbReference type="EMBL" id="KL584863">
    <property type="protein sequence ID" value="KEQ57986.1"/>
    <property type="molecule type" value="Genomic_DNA"/>
</dbReference>
<dbReference type="RefSeq" id="XP_040875010.1">
    <property type="nucleotide sequence ID" value="XM_041023767.1"/>
</dbReference>
<reference evidence="3 4" key="1">
    <citation type="journal article" date="2014" name="BMC Genomics">
        <title>Genome sequencing of four Aureobasidium pullulans varieties: biotechnological potential, stress tolerance, and description of new species.</title>
        <authorList>
            <person name="Gostin Ar C."/>
            <person name="Ohm R.A."/>
            <person name="Kogej T."/>
            <person name="Sonjak S."/>
            <person name="Turk M."/>
            <person name="Zajc J."/>
            <person name="Zalar P."/>
            <person name="Grube M."/>
            <person name="Sun H."/>
            <person name="Han J."/>
            <person name="Sharma A."/>
            <person name="Chiniquy J."/>
            <person name="Ngan C.Y."/>
            <person name="Lipzen A."/>
            <person name="Barry K."/>
            <person name="Grigoriev I.V."/>
            <person name="Gunde-Cimerman N."/>
        </authorList>
    </citation>
    <scope>NUCLEOTIDE SEQUENCE [LARGE SCALE GENOMIC DNA]</scope>
    <source>
        <strain evidence="3 4">CBS 110374</strain>
    </source>
</reference>
<dbReference type="HOGENOM" id="CLU_077197_0_0_1"/>
<evidence type="ECO:0000313" key="4">
    <source>
        <dbReference type="Proteomes" id="UP000030672"/>
    </source>
</evidence>
<sequence length="295" mass="33701">MPPQGAAYNVDWILSNTSNVHVANDRAWFTSYIPFRTKLSTMLGAEPTVEVLGIGTVILPTRIHRQGKANKSSREITLHNVLYAPSYTVNIFAMCMEPDLVVPLSCDVKPILKSGTDKVLGLVVFKTLWRVWLKGQSQNQSVLDPERMYYFHASWPEEEIKKYNNFVAEAKAKEASKSDCALPLTTVEKDFLKKHYGNEFKLLLMYELSIYKEDDREEGRRILRALMSEFEAEADAPEDSEDDDRSVESNDFPADLERDPTSHVADYKFSTDQLDYVKAHYGHSGHFMRCYGLKP</sequence>
<keyword evidence="4" id="KW-1185">Reference proteome</keyword>
<dbReference type="Pfam" id="PF22936">
    <property type="entry name" value="Pol_BBD"/>
    <property type="match status" value="1"/>
</dbReference>
<accession>A0A074W607</accession>
<feature type="region of interest" description="Disordered" evidence="1">
    <location>
        <begin position="232"/>
        <end position="259"/>
    </location>
</feature>
<name>A0A074W607_AURM1</name>
<dbReference type="Proteomes" id="UP000030672">
    <property type="component" value="Unassembled WGS sequence"/>
</dbReference>
<feature type="compositionally biased region" description="Acidic residues" evidence="1">
    <location>
        <begin position="232"/>
        <end position="245"/>
    </location>
</feature>
<protein>
    <recommendedName>
        <fullName evidence="2">Retrovirus-related Pol polyprotein from transposon TNT 1-94-like beta-barrel domain-containing protein</fullName>
    </recommendedName>
</protein>